<accession>A4CI83</accession>
<name>A4CI83_ROBBH</name>
<proteinExistence type="predicted"/>
<dbReference type="KEGG" id="rbi:RB2501_07065"/>
<evidence type="ECO:0000313" key="1">
    <source>
        <dbReference type="EMBL" id="EAR16641.1"/>
    </source>
</evidence>
<dbReference type="EMBL" id="CP001712">
    <property type="protein sequence ID" value="EAR16641.1"/>
    <property type="molecule type" value="Genomic_DNA"/>
</dbReference>
<dbReference type="Proteomes" id="UP000009049">
    <property type="component" value="Chromosome"/>
</dbReference>
<protein>
    <submittedName>
        <fullName evidence="1">Uncharacterized protein</fullName>
    </submittedName>
</protein>
<organism evidence="1 2">
    <name type="scientific">Robiginitalea biformata (strain ATCC BAA-864 / DSM 15991 / KCTC 12146 / HTCC2501)</name>
    <dbReference type="NCBI Taxonomy" id="313596"/>
    <lineage>
        <taxon>Bacteria</taxon>
        <taxon>Pseudomonadati</taxon>
        <taxon>Bacteroidota</taxon>
        <taxon>Flavobacteriia</taxon>
        <taxon>Flavobacteriales</taxon>
        <taxon>Flavobacteriaceae</taxon>
        <taxon>Robiginitalea</taxon>
    </lineage>
</organism>
<dbReference type="HOGENOM" id="CLU_2685499_0_0_10"/>
<keyword evidence="2" id="KW-1185">Reference proteome</keyword>
<gene>
    <name evidence="1" type="ordered locus">RB2501_07065</name>
</gene>
<dbReference type="AlphaFoldDB" id="A4CI83"/>
<sequence>MPNKMRFYRFFKYMLSCAHQNSTGSWTVNIEPSFCFRTPEAFCFAFYDQTHQYSRLNIEIQEMKKEIRIVTMPF</sequence>
<reference evidence="1 2" key="1">
    <citation type="journal article" date="2009" name="J. Bacteriol.">
        <title>Complete genome sequence of Robiginitalea biformata HTCC2501.</title>
        <authorList>
            <person name="Oh H.M."/>
            <person name="Giovannoni S.J."/>
            <person name="Lee K."/>
            <person name="Ferriera S."/>
            <person name="Johnson J."/>
            <person name="Cho J.C."/>
        </authorList>
    </citation>
    <scope>NUCLEOTIDE SEQUENCE [LARGE SCALE GENOMIC DNA]</scope>
    <source>
        <strain evidence="2">ATCC BAA-864 / HTCC2501 / KCTC 12146</strain>
    </source>
</reference>
<dbReference type="STRING" id="313596.RB2501_07065"/>
<evidence type="ECO:0000313" key="2">
    <source>
        <dbReference type="Proteomes" id="UP000009049"/>
    </source>
</evidence>